<evidence type="ECO:0000256" key="1">
    <source>
        <dbReference type="ARBA" id="ARBA00022860"/>
    </source>
</evidence>
<dbReference type="Gene3D" id="1.20.5.190">
    <property type="match status" value="1"/>
</dbReference>
<dbReference type="CDD" id="cd23767">
    <property type="entry name" value="IQCD"/>
    <property type="match status" value="1"/>
</dbReference>
<dbReference type="SMART" id="SM00015">
    <property type="entry name" value="IQ"/>
    <property type="match status" value="2"/>
</dbReference>
<proteinExistence type="inferred from homology"/>
<evidence type="ECO:0000256" key="4">
    <source>
        <dbReference type="SAM" id="MobiDB-lite"/>
    </source>
</evidence>
<dbReference type="PANTHER" id="PTHR32295">
    <property type="entry name" value="IQ-DOMAIN 5-RELATED"/>
    <property type="match status" value="1"/>
</dbReference>
<evidence type="ECO:0000259" key="5">
    <source>
        <dbReference type="Pfam" id="PF13178"/>
    </source>
</evidence>
<dbReference type="RefSeq" id="XP_022724693.1">
    <property type="nucleotide sequence ID" value="XM_022868958.1"/>
</dbReference>
<feature type="region of interest" description="Disordered" evidence="4">
    <location>
        <begin position="358"/>
        <end position="377"/>
    </location>
</feature>
<accession>A0A6P5X905</accession>
<comment type="subunit">
    <text evidence="3">Binds to multiple calmodulin (CaM) in the presence of Ca(2+) and CaM-like proteins.</text>
</comment>
<gene>
    <name evidence="7" type="primary">LOC111281259</name>
</gene>
<evidence type="ECO:0000256" key="3">
    <source>
        <dbReference type="ARBA" id="ARBA00024378"/>
    </source>
</evidence>
<feature type="domain" description="DUF4005" evidence="5">
    <location>
        <begin position="315"/>
        <end position="390"/>
    </location>
</feature>
<dbReference type="OrthoDB" id="1704267at2759"/>
<protein>
    <submittedName>
        <fullName evidence="7">Protein IQ-DOMAIN 14-like</fullName>
    </submittedName>
</protein>
<feature type="non-terminal residue" evidence="7">
    <location>
        <position position="407"/>
    </location>
</feature>
<dbReference type="AlphaFoldDB" id="A0A6P5X905"/>
<dbReference type="PANTHER" id="PTHR32295:SF287">
    <property type="entry name" value="PROTEIN IQ-DOMAIN 26"/>
    <property type="match status" value="1"/>
</dbReference>
<evidence type="ECO:0000313" key="7">
    <source>
        <dbReference type="RefSeq" id="XP_022724693.1"/>
    </source>
</evidence>
<name>A0A6P5X905_DURZI</name>
<dbReference type="Pfam" id="PF13178">
    <property type="entry name" value="DUF4005"/>
    <property type="match status" value="1"/>
</dbReference>
<dbReference type="PROSITE" id="PS50096">
    <property type="entry name" value="IQ"/>
    <property type="match status" value="2"/>
</dbReference>
<dbReference type="GeneID" id="111281259"/>
<comment type="similarity">
    <text evidence="2">Belongs to the IQD family.</text>
</comment>
<dbReference type="InterPro" id="IPR025064">
    <property type="entry name" value="DUF4005"/>
</dbReference>
<keyword evidence="1" id="KW-0112">Calmodulin-binding</keyword>
<dbReference type="InterPro" id="IPR000048">
    <property type="entry name" value="IQ_motif_EF-hand-BS"/>
</dbReference>
<organism evidence="6 7">
    <name type="scientific">Durio zibethinus</name>
    <name type="common">Durian</name>
    <dbReference type="NCBI Taxonomy" id="66656"/>
    <lineage>
        <taxon>Eukaryota</taxon>
        <taxon>Viridiplantae</taxon>
        <taxon>Streptophyta</taxon>
        <taxon>Embryophyta</taxon>
        <taxon>Tracheophyta</taxon>
        <taxon>Spermatophyta</taxon>
        <taxon>Magnoliopsida</taxon>
        <taxon>eudicotyledons</taxon>
        <taxon>Gunneridae</taxon>
        <taxon>Pentapetalae</taxon>
        <taxon>rosids</taxon>
        <taxon>malvids</taxon>
        <taxon>Malvales</taxon>
        <taxon>Malvaceae</taxon>
        <taxon>Helicteroideae</taxon>
        <taxon>Durio</taxon>
    </lineage>
</organism>
<keyword evidence="6" id="KW-1185">Reference proteome</keyword>
<evidence type="ECO:0000256" key="2">
    <source>
        <dbReference type="ARBA" id="ARBA00024341"/>
    </source>
</evidence>
<evidence type="ECO:0000313" key="6">
    <source>
        <dbReference type="Proteomes" id="UP000515121"/>
    </source>
</evidence>
<dbReference type="Pfam" id="PF00612">
    <property type="entry name" value="IQ"/>
    <property type="match status" value="2"/>
</dbReference>
<dbReference type="GO" id="GO:0005516">
    <property type="term" value="F:calmodulin binding"/>
    <property type="evidence" value="ECO:0007669"/>
    <property type="project" value="UniProtKB-KW"/>
</dbReference>
<sequence>MGKATRWLKGLLGIKKEKEKDKDLMELSNSSVLYDKKEKRRWSFAKSGNDVNKISQIPLSTATNDLATDAAWLRSYIAETEKEQKKHAIAVAAATAAAADAAVAAAQAAVAVVRLTSNGRGTLFSGGRERWAAVKIQAVFRGYLSRKALRALKGLVRLQALVRGYLARKRATATLHSMQALIRAQTAVRSQRILRSFNKENSCYPESRPRKSIERFDEPGSEIHSKRLSASIEINGYDDSPKIVEIDTFKTRSRSRRYKIALSECGDDSPYQTISSPLPCPVPARASTPNCQNLNDFEWCFTGDECRFTTAQSTPRFAITARSNAPTTPGKSMCGDSYFKAYSNFPNYMANTQSFNAKLRSQSAPKQRPEPGAKKRLSLNEIMAARNSIGGVRMNKPNSNITIEQQE</sequence>
<dbReference type="Proteomes" id="UP000515121">
    <property type="component" value="Unplaced"/>
</dbReference>
<dbReference type="KEGG" id="dzi:111281259"/>
<reference evidence="7" key="1">
    <citation type="submission" date="2025-08" db="UniProtKB">
        <authorList>
            <consortium name="RefSeq"/>
        </authorList>
    </citation>
    <scope>IDENTIFICATION</scope>
    <source>
        <tissue evidence="7">Fruit stalk</tissue>
    </source>
</reference>